<evidence type="ECO:0000313" key="3">
    <source>
        <dbReference type="Proteomes" id="UP001224775"/>
    </source>
</evidence>
<name>A0AAD8XUJ1_9STRA</name>
<proteinExistence type="predicted"/>
<dbReference type="Proteomes" id="UP001224775">
    <property type="component" value="Unassembled WGS sequence"/>
</dbReference>
<accession>A0AAD8XUJ1</accession>
<keyword evidence="3" id="KW-1185">Reference proteome</keyword>
<evidence type="ECO:0000256" key="1">
    <source>
        <dbReference type="SAM" id="MobiDB-lite"/>
    </source>
</evidence>
<protein>
    <submittedName>
        <fullName evidence="2">Uncharacterized protein</fullName>
    </submittedName>
</protein>
<dbReference type="EMBL" id="JATAAI010000041">
    <property type="protein sequence ID" value="KAK1734151.1"/>
    <property type="molecule type" value="Genomic_DNA"/>
</dbReference>
<feature type="region of interest" description="Disordered" evidence="1">
    <location>
        <begin position="29"/>
        <end position="61"/>
    </location>
</feature>
<sequence>MGDQVDEDDSAIDRKSVIQRLQRHTLDKGDVDGVCDFPGANDPGTGDEFDENGAPQSTHRPSIIIGSIDDIDVPNGDYDEAVEEENEIGHRIEELVESGDIKEVLACFDFVQEMKKIKKDQ</sequence>
<comment type="caution">
    <text evidence="2">The sequence shown here is derived from an EMBL/GenBank/DDBJ whole genome shotgun (WGS) entry which is preliminary data.</text>
</comment>
<evidence type="ECO:0000313" key="2">
    <source>
        <dbReference type="EMBL" id="KAK1734151.1"/>
    </source>
</evidence>
<reference evidence="2" key="1">
    <citation type="submission" date="2023-06" db="EMBL/GenBank/DDBJ databases">
        <title>Survivors Of The Sea: Transcriptome response of Skeletonema marinoi to long-term dormancy.</title>
        <authorList>
            <person name="Pinder M.I.M."/>
            <person name="Kourtchenko O."/>
            <person name="Robertson E.K."/>
            <person name="Larsson T."/>
            <person name="Maumus F."/>
            <person name="Osuna-Cruz C.M."/>
            <person name="Vancaester E."/>
            <person name="Stenow R."/>
            <person name="Vandepoele K."/>
            <person name="Ploug H."/>
            <person name="Bruchert V."/>
            <person name="Godhe A."/>
            <person name="Topel M."/>
        </authorList>
    </citation>
    <scope>NUCLEOTIDE SEQUENCE</scope>
    <source>
        <strain evidence="2">R05AC</strain>
    </source>
</reference>
<gene>
    <name evidence="2" type="ORF">QTG54_015154</name>
</gene>
<dbReference type="AlphaFoldDB" id="A0AAD8XUJ1"/>
<organism evidence="2 3">
    <name type="scientific">Skeletonema marinoi</name>
    <dbReference type="NCBI Taxonomy" id="267567"/>
    <lineage>
        <taxon>Eukaryota</taxon>
        <taxon>Sar</taxon>
        <taxon>Stramenopiles</taxon>
        <taxon>Ochrophyta</taxon>
        <taxon>Bacillariophyta</taxon>
        <taxon>Coscinodiscophyceae</taxon>
        <taxon>Thalassiosirophycidae</taxon>
        <taxon>Thalassiosirales</taxon>
        <taxon>Skeletonemataceae</taxon>
        <taxon>Skeletonema</taxon>
        <taxon>Skeletonema marinoi-dohrnii complex</taxon>
    </lineage>
</organism>